<feature type="binding site" evidence="12">
    <location>
        <position position="180"/>
    </location>
    <ligand>
        <name>Mg(2+)</name>
        <dbReference type="ChEBI" id="CHEBI:18420"/>
    </ligand>
</feature>
<dbReference type="EC" id="2.7.1.180" evidence="2 11"/>
<evidence type="ECO:0000256" key="6">
    <source>
        <dbReference type="ARBA" id="ARBA00022723"/>
    </source>
</evidence>
<keyword evidence="5 11" id="KW-0808">Transferase</keyword>
<organism evidence="14 15">
    <name type="scientific">Thiothrix nivea (strain ATCC 35100 / DSM 5205 / JP2)</name>
    <dbReference type="NCBI Taxonomy" id="870187"/>
    <lineage>
        <taxon>Bacteria</taxon>
        <taxon>Pseudomonadati</taxon>
        <taxon>Pseudomonadota</taxon>
        <taxon>Gammaproteobacteria</taxon>
        <taxon>Thiotrichales</taxon>
        <taxon>Thiotrichaceae</taxon>
        <taxon>Thiothrix</taxon>
    </lineage>
</organism>
<dbReference type="PROSITE" id="PS51257">
    <property type="entry name" value="PROKAR_LIPOPROTEIN"/>
    <property type="match status" value="1"/>
</dbReference>
<reference evidence="15" key="1">
    <citation type="journal article" date="2011" name="Stand. Genomic Sci.">
        <title>Genome sequence of the filamentous, gliding Thiothrix nivea neotype strain (JP2(T)).</title>
        <authorList>
            <person name="Lapidus A."/>
            <person name="Nolan M."/>
            <person name="Lucas S."/>
            <person name="Glavina Del Rio T."/>
            <person name="Tice H."/>
            <person name="Cheng J.F."/>
            <person name="Tapia R."/>
            <person name="Han C."/>
            <person name="Goodwin L."/>
            <person name="Pitluck S."/>
            <person name="Liolios K."/>
            <person name="Pagani I."/>
            <person name="Ivanova N."/>
            <person name="Huntemann M."/>
            <person name="Mavromatis K."/>
            <person name="Mikhailova N."/>
            <person name="Pati A."/>
            <person name="Chen A."/>
            <person name="Palaniappan K."/>
            <person name="Land M."/>
            <person name="Brambilla E.M."/>
            <person name="Rohde M."/>
            <person name="Abt B."/>
            <person name="Verbarg S."/>
            <person name="Goker M."/>
            <person name="Bristow J."/>
            <person name="Eisen J.A."/>
            <person name="Markowitz V."/>
            <person name="Hugenholtz P."/>
            <person name="Kyrpides N.C."/>
            <person name="Klenk H.P."/>
            <person name="Woyke T."/>
        </authorList>
    </citation>
    <scope>NUCLEOTIDE SEQUENCE [LARGE SCALE GENOMIC DNA]</scope>
    <source>
        <strain evidence="15">ATCC 35100 / DSM 5205 / JP2</strain>
    </source>
</reference>
<comment type="subcellular location">
    <subcellularLocation>
        <location evidence="13">Cell inner membrane</location>
        <topology evidence="13">Lipid-anchor</topology>
        <orientation evidence="13">Periplasmic side</orientation>
    </subcellularLocation>
</comment>
<dbReference type="RefSeq" id="WP_002709594.1">
    <property type="nucleotide sequence ID" value="NZ_JH651384.1"/>
</dbReference>
<accession>A0A656HI29</accession>
<name>A0A656HI29_THINJ</name>
<keyword evidence="13" id="KW-0997">Cell inner membrane</keyword>
<dbReference type="PANTHER" id="PTHR30040:SF2">
    <property type="entry name" value="FAD:PROTEIN FMN TRANSFERASE"/>
    <property type="match status" value="1"/>
</dbReference>
<sequence precursor="true">MRPYLLYKAPALVLALCVLLLSACERQSGLKLEGMQGTALWHVTLTDPPADVAPETLQAGLEQAMATSAKRIASWDKDSEISRFNQYQEAGWFPVSAELAELVSMTLQLSKQSNGVYDVTIAPLIKLWGFASHDAAKDVVPSQADIDAVLAKVGYQKLQVRLDPPALRKTQADLQVELASVADGFAADQAGLYLESLGVRQYMVEVAGEVRARGKSPRGDAWRIAIEKPQEEGRAIQQGVHLEDMGLATSGDYRNFFIQGGKRYSHTIDPASGYPVTHNLASVSVLADTAALADGYATVLMALGEIKGKPFAEQHGVSAYFIWRKQDAFETYATPGFAAYF</sequence>
<dbReference type="EMBL" id="JH651384">
    <property type="protein sequence ID" value="EIJ35694.1"/>
    <property type="molecule type" value="Genomic_DNA"/>
</dbReference>
<evidence type="ECO:0000256" key="9">
    <source>
        <dbReference type="ARBA" id="ARBA00031306"/>
    </source>
</evidence>
<dbReference type="OrthoDB" id="9778595at2"/>
<proteinExistence type="inferred from homology"/>
<comment type="catalytic activity">
    <reaction evidence="10 11 13">
        <text>L-threonyl-[protein] + FAD = FMN-L-threonyl-[protein] + AMP + H(+)</text>
        <dbReference type="Rhea" id="RHEA:36847"/>
        <dbReference type="Rhea" id="RHEA-COMP:11060"/>
        <dbReference type="Rhea" id="RHEA-COMP:11061"/>
        <dbReference type="ChEBI" id="CHEBI:15378"/>
        <dbReference type="ChEBI" id="CHEBI:30013"/>
        <dbReference type="ChEBI" id="CHEBI:57692"/>
        <dbReference type="ChEBI" id="CHEBI:74257"/>
        <dbReference type="ChEBI" id="CHEBI:456215"/>
        <dbReference type="EC" id="2.7.1.180"/>
    </reaction>
</comment>
<evidence type="ECO:0000313" key="15">
    <source>
        <dbReference type="Proteomes" id="UP000005317"/>
    </source>
</evidence>
<evidence type="ECO:0000256" key="7">
    <source>
        <dbReference type="ARBA" id="ARBA00022827"/>
    </source>
</evidence>
<dbReference type="PIRSF" id="PIRSF006268">
    <property type="entry name" value="ApbE"/>
    <property type="match status" value="1"/>
</dbReference>
<dbReference type="GO" id="GO:0016740">
    <property type="term" value="F:transferase activity"/>
    <property type="evidence" value="ECO:0007669"/>
    <property type="project" value="UniProtKB-UniRule"/>
</dbReference>
<keyword evidence="15" id="KW-1185">Reference proteome</keyword>
<evidence type="ECO:0000256" key="8">
    <source>
        <dbReference type="ARBA" id="ARBA00022842"/>
    </source>
</evidence>
<evidence type="ECO:0000256" key="5">
    <source>
        <dbReference type="ARBA" id="ARBA00022679"/>
    </source>
</evidence>
<dbReference type="PANTHER" id="PTHR30040">
    <property type="entry name" value="THIAMINE BIOSYNTHESIS LIPOPROTEIN APBE"/>
    <property type="match status" value="1"/>
</dbReference>
<dbReference type="InterPro" id="IPR003374">
    <property type="entry name" value="ApbE-like_sf"/>
</dbReference>
<keyword evidence="6 11" id="KW-0479">Metal-binding</keyword>
<evidence type="ECO:0000256" key="11">
    <source>
        <dbReference type="PIRNR" id="PIRNR006268"/>
    </source>
</evidence>
<keyword evidence="13" id="KW-0472">Membrane</keyword>
<dbReference type="Proteomes" id="UP000005317">
    <property type="component" value="Unassembled WGS sequence"/>
</dbReference>
<feature type="binding site" evidence="12">
    <location>
        <position position="294"/>
    </location>
    <ligand>
        <name>Mg(2+)</name>
        <dbReference type="ChEBI" id="CHEBI:18420"/>
    </ligand>
</feature>
<dbReference type="GO" id="GO:0005886">
    <property type="term" value="C:plasma membrane"/>
    <property type="evidence" value="ECO:0007669"/>
    <property type="project" value="UniProtKB-SubCell"/>
</dbReference>
<gene>
    <name evidence="14" type="ORF">Thini_3171</name>
</gene>
<evidence type="ECO:0000256" key="10">
    <source>
        <dbReference type="ARBA" id="ARBA00048540"/>
    </source>
</evidence>
<keyword evidence="4 11" id="KW-0285">Flavoprotein</keyword>
<keyword evidence="13 14" id="KW-0449">Lipoprotein</keyword>
<evidence type="ECO:0000256" key="4">
    <source>
        <dbReference type="ARBA" id="ARBA00022630"/>
    </source>
</evidence>
<keyword evidence="8 11" id="KW-0460">Magnesium</keyword>
<keyword evidence="13" id="KW-1003">Cell membrane</keyword>
<evidence type="ECO:0000256" key="1">
    <source>
        <dbReference type="ARBA" id="ARBA00008282"/>
    </source>
</evidence>
<evidence type="ECO:0000256" key="13">
    <source>
        <dbReference type="RuleBase" id="RU363002"/>
    </source>
</evidence>
<comment type="function">
    <text evidence="13">Flavin transferase that catalyzes the transfer of the FMN moiety of FAD and its covalent binding to the hydroxyl group of a threonine residue in a target flavoprotein.</text>
</comment>
<dbReference type="InterPro" id="IPR024932">
    <property type="entry name" value="ApbE"/>
</dbReference>
<evidence type="ECO:0000313" key="14">
    <source>
        <dbReference type="EMBL" id="EIJ35694.1"/>
    </source>
</evidence>
<dbReference type="Pfam" id="PF02424">
    <property type="entry name" value="ApbE"/>
    <property type="match status" value="1"/>
</dbReference>
<evidence type="ECO:0000256" key="12">
    <source>
        <dbReference type="PIRSR" id="PIRSR006268-2"/>
    </source>
</evidence>
<dbReference type="GO" id="GO:0046872">
    <property type="term" value="F:metal ion binding"/>
    <property type="evidence" value="ECO:0007669"/>
    <property type="project" value="UniProtKB-UniRule"/>
</dbReference>
<evidence type="ECO:0000256" key="2">
    <source>
        <dbReference type="ARBA" id="ARBA00011955"/>
    </source>
</evidence>
<protein>
    <recommendedName>
        <fullName evidence="3 11">FAD:protein FMN transferase</fullName>
        <ecNumber evidence="2 11">2.7.1.180</ecNumber>
    </recommendedName>
    <alternativeName>
        <fullName evidence="9 11">Flavin transferase</fullName>
    </alternativeName>
</protein>
<dbReference type="SUPFAM" id="SSF143631">
    <property type="entry name" value="ApbE-like"/>
    <property type="match status" value="1"/>
</dbReference>
<dbReference type="Gene3D" id="3.10.520.10">
    <property type="entry name" value="ApbE-like domains"/>
    <property type="match status" value="1"/>
</dbReference>
<dbReference type="AlphaFoldDB" id="A0A656HI29"/>
<evidence type="ECO:0000256" key="3">
    <source>
        <dbReference type="ARBA" id="ARBA00016337"/>
    </source>
</evidence>
<feature type="binding site" evidence="12">
    <location>
        <position position="298"/>
    </location>
    <ligand>
        <name>Mg(2+)</name>
        <dbReference type="ChEBI" id="CHEBI:18420"/>
    </ligand>
</feature>
<comment type="cofactor">
    <cofactor evidence="12">
        <name>Mg(2+)</name>
        <dbReference type="ChEBI" id="CHEBI:18420"/>
    </cofactor>
    <cofactor evidence="12">
        <name>Mn(2+)</name>
        <dbReference type="ChEBI" id="CHEBI:29035"/>
    </cofactor>
    <text evidence="12">Magnesium. Can also use manganese.</text>
</comment>
<comment type="similarity">
    <text evidence="1 11 13">Belongs to the ApbE family.</text>
</comment>
<keyword evidence="7 11" id="KW-0274">FAD</keyword>